<accession>A0A2A6BX64</accession>
<organism evidence="1 2">
    <name type="scientific">Pristionchus pacificus</name>
    <name type="common">Parasitic nematode worm</name>
    <dbReference type="NCBI Taxonomy" id="54126"/>
    <lineage>
        <taxon>Eukaryota</taxon>
        <taxon>Metazoa</taxon>
        <taxon>Ecdysozoa</taxon>
        <taxon>Nematoda</taxon>
        <taxon>Chromadorea</taxon>
        <taxon>Rhabditida</taxon>
        <taxon>Rhabditina</taxon>
        <taxon>Diplogasteromorpha</taxon>
        <taxon>Diplogasteroidea</taxon>
        <taxon>Neodiplogasteridae</taxon>
        <taxon>Pristionchus</taxon>
    </lineage>
</organism>
<dbReference type="AlphaFoldDB" id="A0A2A6BX64"/>
<name>A0A2A6BX64_PRIPA</name>
<gene>
    <name evidence="1" type="primary">WBGene00284442</name>
</gene>
<sequence length="61" mass="6483">MKGMDANIQSAEQQINASTQNNTNSVCTSPLKVPAQIAKAMKWYLQDISLSLAAAAAVQAF</sequence>
<reference evidence="1" key="2">
    <citation type="submission" date="2022-06" db="UniProtKB">
        <authorList>
            <consortium name="EnsemblMetazoa"/>
        </authorList>
    </citation>
    <scope>IDENTIFICATION</scope>
    <source>
        <strain evidence="1">PS312</strain>
    </source>
</reference>
<accession>A0A8R1V4T7</accession>
<dbReference type="Proteomes" id="UP000005239">
    <property type="component" value="Unassembled WGS sequence"/>
</dbReference>
<evidence type="ECO:0000313" key="1">
    <source>
        <dbReference type="EnsemblMetazoa" id="PPA46073.1"/>
    </source>
</evidence>
<evidence type="ECO:0000313" key="2">
    <source>
        <dbReference type="Proteomes" id="UP000005239"/>
    </source>
</evidence>
<dbReference type="EnsemblMetazoa" id="PPA46073.1">
    <property type="protein sequence ID" value="PPA46073.1"/>
    <property type="gene ID" value="WBGene00284442"/>
</dbReference>
<protein>
    <submittedName>
        <fullName evidence="1">Uncharacterized protein</fullName>
    </submittedName>
</protein>
<reference evidence="2" key="1">
    <citation type="journal article" date="2008" name="Nat. Genet.">
        <title>The Pristionchus pacificus genome provides a unique perspective on nematode lifestyle and parasitism.</title>
        <authorList>
            <person name="Dieterich C."/>
            <person name="Clifton S.W."/>
            <person name="Schuster L.N."/>
            <person name="Chinwalla A."/>
            <person name="Delehaunty K."/>
            <person name="Dinkelacker I."/>
            <person name="Fulton L."/>
            <person name="Fulton R."/>
            <person name="Godfrey J."/>
            <person name="Minx P."/>
            <person name="Mitreva M."/>
            <person name="Roeseler W."/>
            <person name="Tian H."/>
            <person name="Witte H."/>
            <person name="Yang S.P."/>
            <person name="Wilson R.K."/>
            <person name="Sommer R.J."/>
        </authorList>
    </citation>
    <scope>NUCLEOTIDE SEQUENCE [LARGE SCALE GENOMIC DNA]</scope>
    <source>
        <strain evidence="2">PS312</strain>
    </source>
</reference>
<keyword evidence="2" id="KW-1185">Reference proteome</keyword>
<proteinExistence type="predicted"/>